<keyword evidence="1" id="KW-0245">EGF-like domain</keyword>
<dbReference type="InterPro" id="IPR050778">
    <property type="entry name" value="Cueball_EGF_LRP_Nidogen"/>
</dbReference>
<keyword evidence="2" id="KW-0677">Repeat</keyword>
<evidence type="ECO:0000256" key="2">
    <source>
        <dbReference type="ARBA" id="ARBA00022737"/>
    </source>
</evidence>
<evidence type="ECO:0000256" key="1">
    <source>
        <dbReference type="ARBA" id="ARBA00022536"/>
    </source>
</evidence>
<dbReference type="EMBL" id="NNAY01001388">
    <property type="protein sequence ID" value="OXU24152.1"/>
    <property type="molecule type" value="Genomic_DNA"/>
</dbReference>
<protein>
    <recommendedName>
        <fullName evidence="6">EGF-like domain-containing protein</fullName>
    </recommendedName>
</protein>
<evidence type="ECO:0000313" key="5">
    <source>
        <dbReference type="Proteomes" id="UP000215335"/>
    </source>
</evidence>
<evidence type="ECO:0008006" key="6">
    <source>
        <dbReference type="Google" id="ProtNLM"/>
    </source>
</evidence>
<dbReference type="SUPFAM" id="SSF63825">
    <property type="entry name" value="YWTD domain"/>
    <property type="match status" value="2"/>
</dbReference>
<dbReference type="SMART" id="SM00135">
    <property type="entry name" value="LY"/>
    <property type="match status" value="4"/>
</dbReference>
<dbReference type="Proteomes" id="UP000215335">
    <property type="component" value="Unassembled WGS sequence"/>
</dbReference>
<feature type="chain" id="PRO_5013280163" description="EGF-like domain-containing protein" evidence="3">
    <location>
        <begin position="21"/>
        <end position="694"/>
    </location>
</feature>
<proteinExistence type="predicted"/>
<dbReference type="OrthoDB" id="10066840at2759"/>
<dbReference type="STRING" id="543379.A0A232F0P2"/>
<comment type="caution">
    <text evidence="4">The sequence shown here is derived from an EMBL/GenBank/DDBJ whole genome shotgun (WGS) entry which is preliminary data.</text>
</comment>
<dbReference type="Gene3D" id="2.120.10.30">
    <property type="entry name" value="TolB, C-terminal domain"/>
    <property type="match status" value="2"/>
</dbReference>
<dbReference type="InterPro" id="IPR011042">
    <property type="entry name" value="6-blade_b-propeller_TolB-like"/>
</dbReference>
<gene>
    <name evidence="4" type="ORF">TSAR_011104</name>
</gene>
<dbReference type="GO" id="GO:0060070">
    <property type="term" value="P:canonical Wnt signaling pathway"/>
    <property type="evidence" value="ECO:0007669"/>
    <property type="project" value="TreeGrafter"/>
</dbReference>
<keyword evidence="3" id="KW-0732">Signal</keyword>
<name>A0A232F0P2_9HYME</name>
<dbReference type="GO" id="GO:0042813">
    <property type="term" value="F:Wnt receptor activity"/>
    <property type="evidence" value="ECO:0007669"/>
    <property type="project" value="TreeGrafter"/>
</dbReference>
<dbReference type="GO" id="GO:0017147">
    <property type="term" value="F:Wnt-protein binding"/>
    <property type="evidence" value="ECO:0007669"/>
    <property type="project" value="TreeGrafter"/>
</dbReference>
<evidence type="ECO:0000313" key="4">
    <source>
        <dbReference type="EMBL" id="OXU24152.1"/>
    </source>
</evidence>
<reference evidence="4 5" key="1">
    <citation type="journal article" date="2017" name="Curr. Biol.">
        <title>The Evolution of Venom by Co-option of Single-Copy Genes.</title>
        <authorList>
            <person name="Martinson E.O."/>
            <person name="Mrinalini"/>
            <person name="Kelkar Y.D."/>
            <person name="Chang C.H."/>
            <person name="Werren J.H."/>
        </authorList>
    </citation>
    <scope>NUCLEOTIDE SEQUENCE [LARGE SCALE GENOMIC DNA]</scope>
    <source>
        <strain evidence="4 5">Alberta</strain>
        <tissue evidence="4">Whole body</tissue>
    </source>
</reference>
<dbReference type="InterPro" id="IPR000033">
    <property type="entry name" value="LDLR_classB_rpt"/>
</dbReference>
<dbReference type="PANTHER" id="PTHR46513">
    <property type="entry name" value="VITELLOGENIN RECEPTOR-LIKE PROTEIN-RELATED-RELATED"/>
    <property type="match status" value="1"/>
</dbReference>
<dbReference type="GO" id="GO:0005886">
    <property type="term" value="C:plasma membrane"/>
    <property type="evidence" value="ECO:0007669"/>
    <property type="project" value="TreeGrafter"/>
</dbReference>
<dbReference type="AlphaFoldDB" id="A0A232F0P2"/>
<dbReference type="PANTHER" id="PTHR46513:SF13">
    <property type="entry name" value="EGF-LIKE DOMAIN-CONTAINING PROTEIN"/>
    <property type="match status" value="1"/>
</dbReference>
<organism evidence="4 5">
    <name type="scientific">Trichomalopsis sarcophagae</name>
    <dbReference type="NCBI Taxonomy" id="543379"/>
    <lineage>
        <taxon>Eukaryota</taxon>
        <taxon>Metazoa</taxon>
        <taxon>Ecdysozoa</taxon>
        <taxon>Arthropoda</taxon>
        <taxon>Hexapoda</taxon>
        <taxon>Insecta</taxon>
        <taxon>Pterygota</taxon>
        <taxon>Neoptera</taxon>
        <taxon>Endopterygota</taxon>
        <taxon>Hymenoptera</taxon>
        <taxon>Apocrita</taxon>
        <taxon>Proctotrupomorpha</taxon>
        <taxon>Chalcidoidea</taxon>
        <taxon>Pteromalidae</taxon>
        <taxon>Pteromalinae</taxon>
        <taxon>Trichomalopsis</taxon>
    </lineage>
</organism>
<accession>A0A232F0P2</accession>
<feature type="signal peptide" evidence="3">
    <location>
        <begin position="1"/>
        <end position="20"/>
    </location>
</feature>
<keyword evidence="5" id="KW-1185">Reference proteome</keyword>
<evidence type="ECO:0000256" key="3">
    <source>
        <dbReference type="SAM" id="SignalP"/>
    </source>
</evidence>
<sequence length="694" mass="81239">MKEKVLGLIFLWLAVKVCECTNSSGECDVRYRYPVDEKPDLFLNIKHEVDQSTYGIGICRIRHETNSVLDIFKSTPYYEEEQEISISSLHYDAQDDAILYFTRTKSSMARLYKMRLNETNRELIFDQEELWSLGWPFTSFLITNTAYDWAARNLYMNLHYFVGVINIENPWNISVILKKREFISDIAVHPNKGYFFFVDKASRARSLSDISIYRAHLDGTNIVEFRNTKSSKKYITNIMLDFYEDKLYWSIPDSEVIQYSNLDGSDIRTVNNVRVYYDIRSSTARTLAIDRHYVYYLLADSKSVRRLEKGRYLEDEDYEVYNREHIKEIMVFTYASQKIRNDHPYKKHVDDKPNFFLMTNTIPGICRIQHEDNSTMNYHQDRKYVEEIHPQTVIGGLNYDSRNGTILYWAKIANVDHSRLYKVRLNDSHWESVLDQDDDFRDMSYDWVSKNLYIIMGVRNLMVAVNVENPWSPSVVMYDRSQLTSLAVHPNKGYLFFVEQSHWYGVRNKIHRANLDGSNVIEFNRTGTDQRYYIASIVIDFYTDRLYWSVPGMDKIQHSSLDGTDVRTITGVRVYSGQLDLASRVLALDKHYVYYRSSESNSVKRIEKTSEAKDADYELVNQDQAPITEIMAFTFKTQKIRREHPCSDGKGGCEKFCFAVPYNDGLKRVCKCSYSEVVAADGVSCVKKRHSVGR</sequence>